<protein>
    <recommendedName>
        <fullName evidence="1">Aminoglycoside phosphotransferase domain-containing protein</fullName>
    </recommendedName>
</protein>
<evidence type="ECO:0000313" key="3">
    <source>
        <dbReference type="Proteomes" id="UP000308005"/>
    </source>
</evidence>
<proteinExistence type="predicted"/>
<dbReference type="Gene3D" id="4.10.1110.10">
    <property type="entry name" value="AN1-like Zinc finger"/>
    <property type="match status" value="1"/>
</dbReference>
<name>A0A4S9U7J7_AURPU</name>
<evidence type="ECO:0000259" key="1">
    <source>
        <dbReference type="Pfam" id="PF01636"/>
    </source>
</evidence>
<dbReference type="PANTHER" id="PTHR21310:SF15">
    <property type="entry name" value="AMINOGLYCOSIDE PHOSPHOTRANSFERASE DOMAIN-CONTAINING PROTEIN"/>
    <property type="match status" value="1"/>
</dbReference>
<feature type="domain" description="Aminoglycoside phosphotransferase" evidence="1">
    <location>
        <begin position="118"/>
        <end position="341"/>
    </location>
</feature>
<dbReference type="InterPro" id="IPR002575">
    <property type="entry name" value="Aminoglycoside_PTrfase"/>
</dbReference>
<dbReference type="SUPFAM" id="SSF56112">
    <property type="entry name" value="Protein kinase-like (PK-like)"/>
    <property type="match status" value="1"/>
</dbReference>
<accession>A0A4S9U7J7</accession>
<dbReference type="InterPro" id="IPR051678">
    <property type="entry name" value="AGP_Transferase"/>
</dbReference>
<dbReference type="SUPFAM" id="SSF118310">
    <property type="entry name" value="AN1-like Zinc finger"/>
    <property type="match status" value="1"/>
</dbReference>
<reference evidence="2 3" key="1">
    <citation type="submission" date="2018-10" db="EMBL/GenBank/DDBJ databases">
        <title>Fifty Aureobasidium pullulans genomes reveal a recombining polyextremotolerant generalist.</title>
        <authorList>
            <person name="Gostincar C."/>
            <person name="Turk M."/>
            <person name="Zajc J."/>
            <person name="Gunde-Cimerman N."/>
        </authorList>
    </citation>
    <scope>NUCLEOTIDE SEQUENCE [LARGE SCALE GENOMIC DNA]</scope>
    <source>
        <strain evidence="2 3">EXF-3863</strain>
    </source>
</reference>
<dbReference type="PANTHER" id="PTHR21310">
    <property type="entry name" value="AMINOGLYCOSIDE PHOSPHOTRANSFERASE-RELATED-RELATED"/>
    <property type="match status" value="1"/>
</dbReference>
<dbReference type="InterPro" id="IPR035896">
    <property type="entry name" value="AN1-like_Znf"/>
</dbReference>
<comment type="caution">
    <text evidence="2">The sequence shown here is derived from an EMBL/GenBank/DDBJ whole genome shotgun (WGS) entry which is preliminary data.</text>
</comment>
<dbReference type="EMBL" id="QZBM01000001">
    <property type="protein sequence ID" value="THZ33187.1"/>
    <property type="molecule type" value="Genomic_DNA"/>
</dbReference>
<evidence type="ECO:0000313" key="2">
    <source>
        <dbReference type="EMBL" id="THZ33187.1"/>
    </source>
</evidence>
<organism evidence="2 3">
    <name type="scientific">Aureobasidium pullulans</name>
    <name type="common">Black yeast</name>
    <name type="synonym">Pullularia pullulans</name>
    <dbReference type="NCBI Taxonomy" id="5580"/>
    <lineage>
        <taxon>Eukaryota</taxon>
        <taxon>Fungi</taxon>
        <taxon>Dikarya</taxon>
        <taxon>Ascomycota</taxon>
        <taxon>Pezizomycotina</taxon>
        <taxon>Dothideomycetes</taxon>
        <taxon>Dothideomycetidae</taxon>
        <taxon>Dothideales</taxon>
        <taxon>Saccotheciaceae</taxon>
        <taxon>Aureobasidium</taxon>
    </lineage>
</organism>
<dbReference type="AlphaFoldDB" id="A0A4S9U7J7"/>
<dbReference type="Proteomes" id="UP000308005">
    <property type="component" value="Unassembled WGS sequence"/>
</dbReference>
<dbReference type="InterPro" id="IPR011009">
    <property type="entry name" value="Kinase-like_dom_sf"/>
</dbReference>
<gene>
    <name evidence="2" type="ORF">D6C91_00022</name>
</gene>
<dbReference type="Pfam" id="PF01636">
    <property type="entry name" value="APH"/>
    <property type="match status" value="1"/>
</dbReference>
<sequence length="444" mass="50159">MMSATNRFANCSISQCHRPSVRGGACQICDRPFCCVHDRKEFHTCPSLSEISEEEYQQLGYNEISELHQRLDVAELLKRASTLNAGQKCRYESRDSDTTGFIVGCANFHGRIIFDDQTEWLIRIPRKGFNEYPRQLIEHVIASEFATLKFLENTQVPAPKAYDFGLASDRDNRIGVDYILMERIAGRPWDYGDKDKQSVLESVADILIELSKYPFAQAGSLVIEQGDIYISKTASNRYVHLDAHGPYATDKECFLDICQQYLDLIADGQICPKWPQQAFAFYSIFATHVEEVSPSTNVQDFFLKHVDDKGDHILLDETGRVTGIIDWQFAQCVPAAEAFGPSYVTADPARLQSADAGLTEDDQRLANILRGKGSASLGMMMERDELMRRFRNGISDLDSKKEAQHILRGLLAVMGRPQPEDIVVWALEVCRQDHRWPSLLSLSG</sequence>